<dbReference type="Proteomes" id="UP001194468">
    <property type="component" value="Unassembled WGS sequence"/>
</dbReference>
<feature type="domain" description="Protein CPL1-like" evidence="1">
    <location>
        <begin position="1"/>
        <end position="49"/>
    </location>
</feature>
<dbReference type="AlphaFoldDB" id="A0AAD4GIC8"/>
<evidence type="ECO:0000259" key="1">
    <source>
        <dbReference type="Pfam" id="PF21671"/>
    </source>
</evidence>
<organism evidence="2 3">
    <name type="scientific">Boletus edulis BED1</name>
    <dbReference type="NCBI Taxonomy" id="1328754"/>
    <lineage>
        <taxon>Eukaryota</taxon>
        <taxon>Fungi</taxon>
        <taxon>Dikarya</taxon>
        <taxon>Basidiomycota</taxon>
        <taxon>Agaricomycotina</taxon>
        <taxon>Agaricomycetes</taxon>
        <taxon>Agaricomycetidae</taxon>
        <taxon>Boletales</taxon>
        <taxon>Boletineae</taxon>
        <taxon>Boletaceae</taxon>
        <taxon>Boletoideae</taxon>
        <taxon>Boletus</taxon>
    </lineage>
</organism>
<proteinExistence type="predicted"/>
<protein>
    <recommendedName>
        <fullName evidence="1">Protein CPL1-like domain-containing protein</fullName>
    </recommendedName>
</protein>
<name>A0AAD4GIC8_BOLED</name>
<evidence type="ECO:0000313" key="3">
    <source>
        <dbReference type="Proteomes" id="UP001194468"/>
    </source>
</evidence>
<reference evidence="2" key="1">
    <citation type="submission" date="2019-10" db="EMBL/GenBank/DDBJ databases">
        <authorList>
            <consortium name="DOE Joint Genome Institute"/>
            <person name="Kuo A."/>
            <person name="Miyauchi S."/>
            <person name="Kiss E."/>
            <person name="Drula E."/>
            <person name="Kohler A."/>
            <person name="Sanchez-Garcia M."/>
            <person name="Andreopoulos B."/>
            <person name="Barry K.W."/>
            <person name="Bonito G."/>
            <person name="Buee M."/>
            <person name="Carver A."/>
            <person name="Chen C."/>
            <person name="Cichocki N."/>
            <person name="Clum A."/>
            <person name="Culley D."/>
            <person name="Crous P.W."/>
            <person name="Fauchery L."/>
            <person name="Girlanda M."/>
            <person name="Hayes R."/>
            <person name="Keri Z."/>
            <person name="LaButti K."/>
            <person name="Lipzen A."/>
            <person name="Lombard V."/>
            <person name="Magnuson J."/>
            <person name="Maillard F."/>
            <person name="Morin E."/>
            <person name="Murat C."/>
            <person name="Nolan M."/>
            <person name="Ohm R."/>
            <person name="Pangilinan J."/>
            <person name="Pereira M."/>
            <person name="Perotto S."/>
            <person name="Peter M."/>
            <person name="Riley R."/>
            <person name="Sitrit Y."/>
            <person name="Stielow B."/>
            <person name="Szollosi G."/>
            <person name="Zifcakova L."/>
            <person name="Stursova M."/>
            <person name="Spatafora J.W."/>
            <person name="Tedersoo L."/>
            <person name="Vaario L.-M."/>
            <person name="Yamada A."/>
            <person name="Yan M."/>
            <person name="Wang P."/>
            <person name="Xu J."/>
            <person name="Bruns T."/>
            <person name="Baldrian P."/>
            <person name="Vilgalys R."/>
            <person name="Henrissat B."/>
            <person name="Grigoriev I.V."/>
            <person name="Hibbett D."/>
            <person name="Nagy L.G."/>
            <person name="Martin F.M."/>
        </authorList>
    </citation>
    <scope>NUCLEOTIDE SEQUENCE</scope>
    <source>
        <strain evidence="2">BED1</strain>
    </source>
</reference>
<reference evidence="2" key="2">
    <citation type="journal article" date="2020" name="Nat. Commun.">
        <title>Large-scale genome sequencing of mycorrhizal fungi provides insights into the early evolution of symbiotic traits.</title>
        <authorList>
            <person name="Miyauchi S."/>
            <person name="Kiss E."/>
            <person name="Kuo A."/>
            <person name="Drula E."/>
            <person name="Kohler A."/>
            <person name="Sanchez-Garcia M."/>
            <person name="Morin E."/>
            <person name="Andreopoulos B."/>
            <person name="Barry K.W."/>
            <person name="Bonito G."/>
            <person name="Buee M."/>
            <person name="Carver A."/>
            <person name="Chen C."/>
            <person name="Cichocki N."/>
            <person name="Clum A."/>
            <person name="Culley D."/>
            <person name="Crous P.W."/>
            <person name="Fauchery L."/>
            <person name="Girlanda M."/>
            <person name="Hayes R.D."/>
            <person name="Keri Z."/>
            <person name="LaButti K."/>
            <person name="Lipzen A."/>
            <person name="Lombard V."/>
            <person name="Magnuson J."/>
            <person name="Maillard F."/>
            <person name="Murat C."/>
            <person name="Nolan M."/>
            <person name="Ohm R.A."/>
            <person name="Pangilinan J."/>
            <person name="Pereira M.F."/>
            <person name="Perotto S."/>
            <person name="Peter M."/>
            <person name="Pfister S."/>
            <person name="Riley R."/>
            <person name="Sitrit Y."/>
            <person name="Stielow J.B."/>
            <person name="Szollosi G."/>
            <person name="Zifcakova L."/>
            <person name="Stursova M."/>
            <person name="Spatafora J.W."/>
            <person name="Tedersoo L."/>
            <person name="Vaario L.M."/>
            <person name="Yamada A."/>
            <person name="Yan M."/>
            <person name="Wang P."/>
            <person name="Xu J."/>
            <person name="Bruns T."/>
            <person name="Baldrian P."/>
            <person name="Vilgalys R."/>
            <person name="Dunand C."/>
            <person name="Henrissat B."/>
            <person name="Grigoriev I.V."/>
            <person name="Hibbett D."/>
            <person name="Nagy L.G."/>
            <person name="Martin F.M."/>
        </authorList>
    </citation>
    <scope>NUCLEOTIDE SEQUENCE</scope>
    <source>
        <strain evidence="2">BED1</strain>
    </source>
</reference>
<sequence length="58" mass="6476">DLQHCGGCSVDGRREDCTTIKGVWNVECFEACSSVLTCTAGYVPSIDRRTYVRLFPFI</sequence>
<gene>
    <name evidence="2" type="ORF">L210DRAFT_842086</name>
</gene>
<comment type="caution">
    <text evidence="2">The sequence shown here is derived from an EMBL/GenBank/DDBJ whole genome shotgun (WGS) entry which is preliminary data.</text>
</comment>
<accession>A0AAD4GIC8</accession>
<dbReference type="Pfam" id="PF21671">
    <property type="entry name" value="CPL1-like"/>
    <property type="match status" value="1"/>
</dbReference>
<keyword evidence="3" id="KW-1185">Reference proteome</keyword>
<dbReference type="EMBL" id="WHUW01000005">
    <property type="protein sequence ID" value="KAF8445949.1"/>
    <property type="molecule type" value="Genomic_DNA"/>
</dbReference>
<evidence type="ECO:0000313" key="2">
    <source>
        <dbReference type="EMBL" id="KAF8445949.1"/>
    </source>
</evidence>
<dbReference type="InterPro" id="IPR048661">
    <property type="entry name" value="CPL1-like"/>
</dbReference>
<feature type="non-terminal residue" evidence="2">
    <location>
        <position position="1"/>
    </location>
</feature>